<reference evidence="3" key="1">
    <citation type="submission" date="2016-10" db="EMBL/GenBank/DDBJ databases">
        <authorList>
            <person name="Varghese N."/>
            <person name="Submissions S."/>
        </authorList>
    </citation>
    <scope>NUCLEOTIDE SEQUENCE [LARGE SCALE GENOMIC DNA]</scope>
    <source>
        <strain evidence="3">DSM 18609</strain>
    </source>
</reference>
<dbReference type="PROSITE" id="PS50910">
    <property type="entry name" value="HEPN"/>
    <property type="match status" value="1"/>
</dbReference>
<dbReference type="AlphaFoldDB" id="A0A1G6LHA9"/>
<keyword evidence="3" id="KW-1185">Reference proteome</keyword>
<gene>
    <name evidence="2" type="ORF">SAMN04488024_10239</name>
</gene>
<dbReference type="SUPFAM" id="SSF81593">
    <property type="entry name" value="Nucleotidyltransferase substrate binding subunit/domain"/>
    <property type="match status" value="1"/>
</dbReference>
<dbReference type="STRING" id="390242.SAMN04488024_10239"/>
<organism evidence="2 3">
    <name type="scientific">Pedobacter soli</name>
    <dbReference type="NCBI Taxonomy" id="390242"/>
    <lineage>
        <taxon>Bacteria</taxon>
        <taxon>Pseudomonadati</taxon>
        <taxon>Bacteroidota</taxon>
        <taxon>Sphingobacteriia</taxon>
        <taxon>Sphingobacteriales</taxon>
        <taxon>Sphingobacteriaceae</taxon>
        <taxon>Pedobacter</taxon>
    </lineage>
</organism>
<evidence type="ECO:0000313" key="2">
    <source>
        <dbReference type="EMBL" id="SDC42802.1"/>
    </source>
</evidence>
<evidence type="ECO:0000259" key="1">
    <source>
        <dbReference type="PROSITE" id="PS50910"/>
    </source>
</evidence>
<dbReference type="Pfam" id="PF05168">
    <property type="entry name" value="HEPN"/>
    <property type="match status" value="1"/>
</dbReference>
<accession>A0A1G6LHA9</accession>
<dbReference type="Proteomes" id="UP000199455">
    <property type="component" value="Unassembled WGS sequence"/>
</dbReference>
<dbReference type="EMBL" id="FMZH01000002">
    <property type="protein sequence ID" value="SDC42802.1"/>
    <property type="molecule type" value="Genomic_DNA"/>
</dbReference>
<evidence type="ECO:0000313" key="3">
    <source>
        <dbReference type="Proteomes" id="UP000199455"/>
    </source>
</evidence>
<sequence length="293" mass="34159">MNVETINQSKISPDRLISFAETLVYKFKPMQIYLFSKIVKTNTEEGCFTPKVNREKVHYFLMMIMEGPTRNEHEVQDFCRVKFGYGKITILSHSLETVQESARKNNRFFISILNNGKPLYDHTGFVKPKDNLPFDPSQNLEKAERHYSHRIRLAQGFLDGAENSYGSGHYSVAVFMVHQVIEQCTIGLIRVNLGYRSDIHNLGRQLDLCQCFSAKPSEIFRTSNEDLRLFEILLRSYSQARYKDNFKIDQEDADKLVTKAYAFFELTKKICMDKIEQFKAENALLKEREVSFE</sequence>
<dbReference type="RefSeq" id="WP_090764984.1">
    <property type="nucleotide sequence ID" value="NZ_FMZH01000002.1"/>
</dbReference>
<dbReference type="InterPro" id="IPR007842">
    <property type="entry name" value="HEPN_dom"/>
</dbReference>
<proteinExistence type="predicted"/>
<name>A0A1G6LHA9_9SPHI</name>
<dbReference type="SMART" id="SM00748">
    <property type="entry name" value="HEPN"/>
    <property type="match status" value="1"/>
</dbReference>
<dbReference type="Gene3D" id="1.20.120.330">
    <property type="entry name" value="Nucleotidyltransferases domain 2"/>
    <property type="match status" value="1"/>
</dbReference>
<protein>
    <submittedName>
        <fullName evidence="2">HEPN domain-containing protein</fullName>
    </submittedName>
</protein>
<feature type="domain" description="HEPN" evidence="1">
    <location>
        <begin position="151"/>
        <end position="270"/>
    </location>
</feature>